<evidence type="ECO:0000256" key="2">
    <source>
        <dbReference type="SAM" id="Phobius"/>
    </source>
</evidence>
<dbReference type="AlphaFoldDB" id="A0A846LRT6"/>
<feature type="region of interest" description="Disordered" evidence="1">
    <location>
        <begin position="139"/>
        <end position="158"/>
    </location>
</feature>
<feature type="region of interest" description="Disordered" evidence="1">
    <location>
        <begin position="789"/>
        <end position="882"/>
    </location>
</feature>
<accession>A0A846LRT6</accession>
<feature type="region of interest" description="Disordered" evidence="1">
    <location>
        <begin position="306"/>
        <end position="377"/>
    </location>
</feature>
<reference evidence="7" key="2">
    <citation type="journal article" date="2019" name="Int. J. Syst. Evol. Microbiol.">
        <title>The Global Catalogue of Microorganisms (GCM) 10K type strain sequencing project: providing services to taxonomists for standard genome sequencing and annotation.</title>
        <authorList>
            <consortium name="The Broad Institute Genomics Platform"/>
            <consortium name="The Broad Institute Genome Sequencing Center for Infectious Disease"/>
            <person name="Wu L."/>
            <person name="Ma J."/>
        </authorList>
    </citation>
    <scope>NUCLEOTIDE SEQUENCE [LARGE SCALE GENOMIC DNA]</scope>
    <source>
        <strain evidence="7">CGMCC 4.5581</strain>
    </source>
</reference>
<dbReference type="Gene3D" id="1.10.10.10">
    <property type="entry name" value="Winged helix-like DNA-binding domain superfamily/Winged helix DNA-binding domain"/>
    <property type="match status" value="1"/>
</dbReference>
<evidence type="ECO:0000313" key="4">
    <source>
        <dbReference type="EMBL" id="GGL84903.1"/>
    </source>
</evidence>
<dbReference type="Pfam" id="PF01476">
    <property type="entry name" value="LysM"/>
    <property type="match status" value="2"/>
</dbReference>
<dbReference type="PANTHER" id="PTHR34700:SF3">
    <property type="entry name" value="PHAGE-LIKE ELEMENT PBSX PROTEIN XKDQ"/>
    <property type="match status" value="1"/>
</dbReference>
<dbReference type="InterPro" id="IPR036779">
    <property type="entry name" value="LysM_dom_sf"/>
</dbReference>
<name>A0A846LRT6_9ACTN</name>
<dbReference type="PANTHER" id="PTHR34700">
    <property type="entry name" value="POTASSIUM BINDING PROTEIN KBP"/>
    <property type="match status" value="1"/>
</dbReference>
<dbReference type="InterPro" id="IPR011990">
    <property type="entry name" value="TPR-like_helical_dom_sf"/>
</dbReference>
<feature type="compositionally biased region" description="Pro residues" evidence="1">
    <location>
        <begin position="328"/>
        <end position="347"/>
    </location>
</feature>
<dbReference type="Proteomes" id="UP000648663">
    <property type="component" value="Unassembled WGS sequence"/>
</dbReference>
<dbReference type="Proteomes" id="UP000552836">
    <property type="component" value="Unassembled WGS sequence"/>
</dbReference>
<dbReference type="SMART" id="SM00257">
    <property type="entry name" value="LysM"/>
    <property type="match status" value="2"/>
</dbReference>
<feature type="compositionally biased region" description="Low complexity" evidence="1">
    <location>
        <begin position="348"/>
        <end position="375"/>
    </location>
</feature>
<feature type="compositionally biased region" description="Low complexity" evidence="1">
    <location>
        <begin position="306"/>
        <end position="327"/>
    </location>
</feature>
<reference evidence="4" key="4">
    <citation type="submission" date="2024-05" db="EMBL/GenBank/DDBJ databases">
        <authorList>
            <person name="Sun Q."/>
            <person name="Zhou Y."/>
        </authorList>
    </citation>
    <scope>NUCLEOTIDE SEQUENCE</scope>
    <source>
        <strain evidence="4">CGMCC 4.5581</strain>
    </source>
</reference>
<dbReference type="EMBL" id="BMMI01000015">
    <property type="protein sequence ID" value="GGL84903.1"/>
    <property type="molecule type" value="Genomic_DNA"/>
</dbReference>
<dbReference type="SMART" id="SM01043">
    <property type="entry name" value="BTAD"/>
    <property type="match status" value="1"/>
</dbReference>
<dbReference type="Pfam" id="PF03704">
    <property type="entry name" value="BTAD"/>
    <property type="match status" value="1"/>
</dbReference>
<dbReference type="InterPro" id="IPR005158">
    <property type="entry name" value="BTAD"/>
</dbReference>
<feature type="region of interest" description="Disordered" evidence="1">
    <location>
        <begin position="727"/>
        <end position="747"/>
    </location>
</feature>
<dbReference type="CDD" id="cd00118">
    <property type="entry name" value="LysM"/>
    <property type="match status" value="2"/>
</dbReference>
<organism evidence="5 6">
    <name type="scientific">Modestobacter marinus</name>
    <dbReference type="NCBI Taxonomy" id="477641"/>
    <lineage>
        <taxon>Bacteria</taxon>
        <taxon>Bacillati</taxon>
        <taxon>Actinomycetota</taxon>
        <taxon>Actinomycetes</taxon>
        <taxon>Geodermatophilales</taxon>
        <taxon>Geodermatophilaceae</taxon>
        <taxon>Modestobacter</taxon>
    </lineage>
</organism>
<keyword evidence="2" id="KW-0472">Membrane</keyword>
<keyword evidence="7" id="KW-1185">Reference proteome</keyword>
<feature type="compositionally biased region" description="Basic and acidic residues" evidence="1">
    <location>
        <begin position="825"/>
        <end position="836"/>
    </location>
</feature>
<dbReference type="InterPro" id="IPR018392">
    <property type="entry name" value="LysM"/>
</dbReference>
<sequence length="1176" mass="122409">MSRPSSTTSRLRGLLALVLLLVALVGIPAGLLVAGGNPLPSSVPSLSDVTDALSRPDNGEIFLSVLLIVGWLAWLFFALCVLVEFGAQLRGLPAPRLPGLGLQQTAARGLVAAVIALFIAAPGVANAATIDGTDAAPAASVSQQVDPGPATEPATGQLVTPGVAEDQPAAAAPATSTRTHHVQAGETLWSIAEQQLGDGMRWPEIAALNRGVTQADGNALSDSHWVNTGWTLTLPTAAGETAQASTAYIVQPGDTLSEIAQQELGSADRFGEIVAASSSIEQPGGARLTDPDVIGVGWTLKVPKAAPASAPAPVGDQLPAPVEEQAPAPAPADEPAPAPADEQPPAPADEQAPTPAPAPASASASASAGDSQPDAGDAELTAVDESYPVRTVAGVGSLLAAGVLGLIAVRRGAQQRRRQPGQTIPLPTGAAAAVEQELRATADPLSVETVDLALRSLAQDCTTSGRPLPAVRAARLTATQFDLYLAEPAQLPGPWDGTIDATVWTLPVDAAASLDAALVAGVPAPFPSLVTIGHDEEGGHVLLDLEFLGALGIRGGEEETREVLAAIAIELATSRWADDLQITVVGAYPELEDTLQTGRIRYLPAAGRILDELTERAARDRQALLAGAGDLANARVAADGADLWTPEIVLLTGEVTDTQRAQLEHLIDQLPRVAVAAVTAGPPVHGGWGLRIEKDTAVLEPIGLQVTPQRLEDATYLQLLEVVSLTDEQPEGKPATAPEPTLADVPDVAEPGDLDPAIADLDWSTPGHLSPTLISSIDTVQRADSFVVPADDTSASSRRHLEASQDDAEQGAQPTEKFGVVSDVDDQRPDAEHRVEASPADLSADNQDEAPADNRVDHPPCTGSTAWTAPVDGPSTTAADADEPTAEDVAPIAAVVDAEQPAKLAVATTDEEAERLAEAVELRPRTGPRILFLGPVEIDQATGPVEPSKRASLTELAAFLALNPGRSHEAIDAALWPGRTVSLAARNTAVSKLRRWLGKTLTGEDHLPRYQASVGYQLGDTVTTDWQLWQQLMPVGPVGATTPELEAALQLVRGTPIGGVKARRYAWAEQTRQEMVAAIVDASYELARRRVMEGRWRDATQAAVVGLTVEPGLERLARLRILAAHSAGNRAEEEKAIAQLLAVAEDLGGDLEEQTEKLLADLADPNRANHLTASAL</sequence>
<feature type="transmembrane region" description="Helical" evidence="2">
    <location>
        <begin position="61"/>
        <end position="85"/>
    </location>
</feature>
<feature type="transmembrane region" description="Helical" evidence="2">
    <location>
        <begin position="106"/>
        <end position="125"/>
    </location>
</feature>
<keyword evidence="2" id="KW-1133">Transmembrane helix</keyword>
<dbReference type="InterPro" id="IPR036388">
    <property type="entry name" value="WH-like_DNA-bd_sf"/>
</dbReference>
<dbReference type="RefSeq" id="WP_166757786.1">
    <property type="nucleotide sequence ID" value="NZ_BAABJU010000035.1"/>
</dbReference>
<dbReference type="Gene3D" id="3.10.350.10">
    <property type="entry name" value="LysM domain"/>
    <property type="match status" value="2"/>
</dbReference>
<gene>
    <name evidence="5" type="ORF">FB380_004747</name>
    <name evidence="4" type="ORF">GCM10011589_46700</name>
</gene>
<evidence type="ECO:0000313" key="7">
    <source>
        <dbReference type="Proteomes" id="UP000648663"/>
    </source>
</evidence>
<evidence type="ECO:0000313" key="6">
    <source>
        <dbReference type="Proteomes" id="UP000552836"/>
    </source>
</evidence>
<dbReference type="InterPro" id="IPR052196">
    <property type="entry name" value="Bact_Kbp"/>
</dbReference>
<feature type="domain" description="LysM" evidence="3">
    <location>
        <begin position="246"/>
        <end position="302"/>
    </location>
</feature>
<evidence type="ECO:0000256" key="1">
    <source>
        <dbReference type="SAM" id="MobiDB-lite"/>
    </source>
</evidence>
<protein>
    <submittedName>
        <fullName evidence="4">Membrane protein</fullName>
    </submittedName>
    <submittedName>
        <fullName evidence="5">Nucleoid-associated protein YgaU</fullName>
    </submittedName>
</protein>
<dbReference type="Gene3D" id="1.25.40.10">
    <property type="entry name" value="Tetratricopeptide repeat domain"/>
    <property type="match status" value="1"/>
</dbReference>
<reference evidence="4" key="1">
    <citation type="journal article" date="2014" name="Int. J. Syst. Evol. Microbiol.">
        <title>Complete genome of a new Firmicutes species belonging to the dominant human colonic microbiota ('Ruminococcus bicirculans') reveals two chromosomes and a selective capacity to utilize plant glucans.</title>
        <authorList>
            <consortium name="NISC Comparative Sequencing Program"/>
            <person name="Wegmann U."/>
            <person name="Louis P."/>
            <person name="Goesmann A."/>
            <person name="Henrissat B."/>
            <person name="Duncan S.H."/>
            <person name="Flint H.J."/>
        </authorList>
    </citation>
    <scope>NUCLEOTIDE SEQUENCE</scope>
    <source>
        <strain evidence="4">CGMCC 4.5581</strain>
    </source>
</reference>
<comment type="caution">
    <text evidence="5">The sequence shown here is derived from an EMBL/GenBank/DDBJ whole genome shotgun (WGS) entry which is preliminary data.</text>
</comment>
<feature type="domain" description="LysM" evidence="3">
    <location>
        <begin position="178"/>
        <end position="234"/>
    </location>
</feature>
<proteinExistence type="predicted"/>
<keyword evidence="2" id="KW-0812">Transmembrane</keyword>
<reference evidence="5 6" key="3">
    <citation type="submission" date="2020-02" db="EMBL/GenBank/DDBJ databases">
        <title>Sequencing the genomes of 1000 actinobacteria strains.</title>
        <authorList>
            <person name="Klenk H.-P."/>
        </authorList>
    </citation>
    <scope>NUCLEOTIDE SEQUENCE [LARGE SCALE GENOMIC DNA]</scope>
    <source>
        <strain evidence="5 6">DSM 45201</strain>
    </source>
</reference>
<dbReference type="PROSITE" id="PS51782">
    <property type="entry name" value="LYSM"/>
    <property type="match status" value="2"/>
</dbReference>
<dbReference type="EMBL" id="JAAMPA010000005">
    <property type="protein sequence ID" value="NIH70236.1"/>
    <property type="molecule type" value="Genomic_DNA"/>
</dbReference>
<evidence type="ECO:0000313" key="5">
    <source>
        <dbReference type="EMBL" id="NIH70236.1"/>
    </source>
</evidence>
<evidence type="ECO:0000259" key="3">
    <source>
        <dbReference type="PROSITE" id="PS51782"/>
    </source>
</evidence>